<dbReference type="InterPro" id="IPR002475">
    <property type="entry name" value="Bcl2-like"/>
</dbReference>
<feature type="domain" description="Bcl-2 Bcl-2 homology region 1-3" evidence="4">
    <location>
        <begin position="71"/>
        <end position="170"/>
    </location>
</feature>
<dbReference type="InterPro" id="IPR026298">
    <property type="entry name" value="Bcl-2_fam"/>
</dbReference>
<dbReference type="PRINTS" id="PR01862">
    <property type="entry name" value="BCL2FAMILY"/>
</dbReference>
<proteinExistence type="inferred from homology"/>
<dbReference type="GO" id="GO:0051400">
    <property type="term" value="F:BH domain binding"/>
    <property type="evidence" value="ECO:0007669"/>
    <property type="project" value="TreeGrafter"/>
</dbReference>
<keyword evidence="2" id="KW-0053">Apoptosis</keyword>
<feature type="compositionally biased region" description="Basic and acidic residues" evidence="3">
    <location>
        <begin position="1"/>
        <end position="16"/>
    </location>
</feature>
<dbReference type="Pfam" id="PF00452">
    <property type="entry name" value="Bcl-2"/>
    <property type="match status" value="1"/>
</dbReference>
<dbReference type="Proteomes" id="UP001295444">
    <property type="component" value="Chromosome 01"/>
</dbReference>
<feature type="region of interest" description="Disordered" evidence="3">
    <location>
        <begin position="1"/>
        <end position="20"/>
    </location>
</feature>
<evidence type="ECO:0000313" key="5">
    <source>
        <dbReference type="EMBL" id="CAH2221425.1"/>
    </source>
</evidence>
<dbReference type="Gene3D" id="1.10.437.10">
    <property type="entry name" value="Blc2-like"/>
    <property type="match status" value="1"/>
</dbReference>
<protein>
    <submittedName>
        <fullName evidence="5">Bcl-2 homologous antagonist killer isoform X1</fullName>
    </submittedName>
</protein>
<dbReference type="GO" id="GO:0015288">
    <property type="term" value="F:porin activity"/>
    <property type="evidence" value="ECO:0007669"/>
    <property type="project" value="TreeGrafter"/>
</dbReference>
<dbReference type="CDD" id="cd06845">
    <property type="entry name" value="Bcl-2_like"/>
    <property type="match status" value="1"/>
</dbReference>
<name>A0AAD1VM29_PELCU</name>
<dbReference type="GO" id="GO:0097192">
    <property type="term" value="P:extrinsic apoptotic signaling pathway in absence of ligand"/>
    <property type="evidence" value="ECO:0007669"/>
    <property type="project" value="TreeGrafter"/>
</dbReference>
<dbReference type="InterPro" id="IPR046371">
    <property type="entry name" value="Bcl-2_BH1-3"/>
</dbReference>
<evidence type="ECO:0000259" key="4">
    <source>
        <dbReference type="SMART" id="SM00337"/>
    </source>
</evidence>
<evidence type="ECO:0000256" key="3">
    <source>
        <dbReference type="SAM" id="MobiDB-lite"/>
    </source>
</evidence>
<dbReference type="PANTHER" id="PTHR11256:SF41">
    <property type="entry name" value="BCL-2 HOMOLOGOUS ANTAGONIST_KILLER"/>
    <property type="match status" value="1"/>
</dbReference>
<dbReference type="PANTHER" id="PTHR11256">
    <property type="entry name" value="BCL-2 RELATED"/>
    <property type="match status" value="1"/>
</dbReference>
<dbReference type="GO" id="GO:0042981">
    <property type="term" value="P:regulation of apoptotic process"/>
    <property type="evidence" value="ECO:0007669"/>
    <property type="project" value="InterPro"/>
</dbReference>
<comment type="similarity">
    <text evidence="1">Belongs to the Bcl-2 family.</text>
</comment>
<gene>
    <name evidence="5" type="ORF">PECUL_23A060341</name>
</gene>
<organism evidence="5 6">
    <name type="scientific">Pelobates cultripes</name>
    <name type="common">Western spadefoot toad</name>
    <dbReference type="NCBI Taxonomy" id="61616"/>
    <lineage>
        <taxon>Eukaryota</taxon>
        <taxon>Metazoa</taxon>
        <taxon>Chordata</taxon>
        <taxon>Craniata</taxon>
        <taxon>Vertebrata</taxon>
        <taxon>Euteleostomi</taxon>
        <taxon>Amphibia</taxon>
        <taxon>Batrachia</taxon>
        <taxon>Anura</taxon>
        <taxon>Pelobatoidea</taxon>
        <taxon>Pelobatidae</taxon>
        <taxon>Pelobates</taxon>
    </lineage>
</organism>
<sequence length="202" mass="23200">MASGGRDEPDERANRVEEEELRNETEIVFMSYSFHLSGIESNENEDTVPIQRETMEATQLNSALDRVGRQLAIIGDDINDRYEADFNNMLRNLNPNLDNAYDYFKKIASSIFETGVNWGRIFALLGFGYRMAVYVFRNGQHGFFRTVGQYMARYVIESSIGRWLVREGGWAAVLKLTNNSIKYVLMALGTVLILQFLFRHTS</sequence>
<dbReference type="SUPFAM" id="SSF56854">
    <property type="entry name" value="Bcl-2 inhibitors of programmed cell death"/>
    <property type="match status" value="1"/>
</dbReference>
<dbReference type="GO" id="GO:0008630">
    <property type="term" value="P:intrinsic apoptotic signaling pathway in response to DNA damage"/>
    <property type="evidence" value="ECO:0007669"/>
    <property type="project" value="TreeGrafter"/>
</dbReference>
<reference evidence="5" key="1">
    <citation type="submission" date="2022-03" db="EMBL/GenBank/DDBJ databases">
        <authorList>
            <person name="Alioto T."/>
            <person name="Alioto T."/>
            <person name="Gomez Garrido J."/>
        </authorList>
    </citation>
    <scope>NUCLEOTIDE SEQUENCE</scope>
</reference>
<evidence type="ECO:0000256" key="2">
    <source>
        <dbReference type="ARBA" id="ARBA00022703"/>
    </source>
</evidence>
<evidence type="ECO:0000256" key="1">
    <source>
        <dbReference type="ARBA" id="ARBA00009458"/>
    </source>
</evidence>
<accession>A0AAD1VM29</accession>
<dbReference type="GO" id="GO:0005741">
    <property type="term" value="C:mitochondrial outer membrane"/>
    <property type="evidence" value="ECO:0007669"/>
    <property type="project" value="TreeGrafter"/>
</dbReference>
<dbReference type="SMART" id="SM00337">
    <property type="entry name" value="BCL"/>
    <property type="match status" value="1"/>
</dbReference>
<dbReference type="PROSITE" id="PS50062">
    <property type="entry name" value="BCL2_FAMILY"/>
    <property type="match status" value="1"/>
</dbReference>
<dbReference type="EMBL" id="OW240912">
    <property type="protein sequence ID" value="CAH2221425.1"/>
    <property type="molecule type" value="Genomic_DNA"/>
</dbReference>
<dbReference type="GO" id="GO:0001836">
    <property type="term" value="P:release of cytochrome c from mitochondria"/>
    <property type="evidence" value="ECO:0007669"/>
    <property type="project" value="TreeGrafter"/>
</dbReference>
<keyword evidence="6" id="KW-1185">Reference proteome</keyword>
<dbReference type="InterPro" id="IPR036834">
    <property type="entry name" value="Bcl-2-like_sf"/>
</dbReference>
<dbReference type="AlphaFoldDB" id="A0AAD1VM29"/>
<evidence type="ECO:0000313" key="6">
    <source>
        <dbReference type="Proteomes" id="UP001295444"/>
    </source>
</evidence>